<evidence type="ECO:0000313" key="3">
    <source>
        <dbReference type="Proteomes" id="UP000663828"/>
    </source>
</evidence>
<dbReference type="InterPro" id="IPR000884">
    <property type="entry name" value="TSP1_rpt"/>
</dbReference>
<evidence type="ECO:0000256" key="1">
    <source>
        <dbReference type="SAM" id="MobiDB-lite"/>
    </source>
</evidence>
<keyword evidence="3" id="KW-1185">Reference proteome</keyword>
<feature type="compositionally biased region" description="Low complexity" evidence="1">
    <location>
        <begin position="386"/>
        <end position="396"/>
    </location>
</feature>
<evidence type="ECO:0000313" key="2">
    <source>
        <dbReference type="EMBL" id="CAF1669924.1"/>
    </source>
</evidence>
<proteinExistence type="predicted"/>
<accession>A0A816G5Q5</accession>
<dbReference type="PROSITE" id="PS50092">
    <property type="entry name" value="TSP1"/>
    <property type="match status" value="1"/>
</dbReference>
<comment type="caution">
    <text evidence="2">The sequence shown here is derived from an EMBL/GenBank/DDBJ whole genome shotgun (WGS) entry which is preliminary data.</text>
</comment>
<organism evidence="2 3">
    <name type="scientific">Adineta ricciae</name>
    <name type="common">Rotifer</name>
    <dbReference type="NCBI Taxonomy" id="249248"/>
    <lineage>
        <taxon>Eukaryota</taxon>
        <taxon>Metazoa</taxon>
        <taxon>Spiralia</taxon>
        <taxon>Gnathifera</taxon>
        <taxon>Rotifera</taxon>
        <taxon>Eurotatoria</taxon>
        <taxon>Bdelloidea</taxon>
        <taxon>Adinetida</taxon>
        <taxon>Adinetidae</taxon>
        <taxon>Adineta</taxon>
    </lineage>
</organism>
<name>A0A816G5Q5_ADIRI</name>
<dbReference type="EMBL" id="CAJNOR010012819">
    <property type="protein sequence ID" value="CAF1669924.1"/>
    <property type="molecule type" value="Genomic_DNA"/>
</dbReference>
<feature type="region of interest" description="Disordered" evidence="1">
    <location>
        <begin position="386"/>
        <end position="412"/>
    </location>
</feature>
<dbReference type="Proteomes" id="UP000663828">
    <property type="component" value="Unassembled WGS sequence"/>
</dbReference>
<gene>
    <name evidence="2" type="ORF">XAT740_LOCUS58478</name>
</gene>
<dbReference type="AlphaFoldDB" id="A0A816G5Q5"/>
<protein>
    <submittedName>
        <fullName evidence="2">Uncharacterized protein</fullName>
    </submittedName>
</protein>
<reference evidence="2" key="1">
    <citation type="submission" date="2021-02" db="EMBL/GenBank/DDBJ databases">
        <authorList>
            <person name="Nowell W R."/>
        </authorList>
    </citation>
    <scope>NUCLEOTIDE SEQUENCE</scope>
</reference>
<feature type="non-terminal residue" evidence="2">
    <location>
        <position position="1"/>
    </location>
</feature>
<sequence length="611" mass="65350">MARSTFINDSASTALENQIVDILGNMSILCDDPCIETFDTENVALPDLQFFITLNATLNSTERAELAKRLFNRNAAYNESYTLTLIQIIVDTATRIPENYTYEGQWTTVAPETSTLFIIEESTSATRSVSGTIVDDTTSALPTLVETMTENTVIMDVTGSLTTDLPMANATLATGSDTYITSSASLLPDNTSTTTTDKIIVNTDSTLSTIETTGTGATTLLIEETPTHLTTNQSEIAELTTPMPASISLFPDDATGTTDANTDVTVVPTTTSQSDLTAHYTSETQPPMDVTNETVFTVVPTYFSTVSLSAATLPMTMISRDTNIVTSVMSTTTVTDASFTHEITDISSSPHIFTESVTSATENNLSETTMGTIGTTQALKVTSDSNSINTTATSSSEDTTINGTSPTSVTETSVSSDTTAYHVNFSTSYTIHATENLTPIISPTTALPPSISTPKENTTIFSTITSFSPLTTVSANVTVSSNTTVQNVTTTTTSQTTAAFTTPIPTTTTTTISQQCTWTNWVPLTNCTPSCGSAQRREIRSCIDFSTGLSCHSQLCGGGNATRNIACTTSPPCPTLPIIPQPSIRDPQVRITPYLLPDPMYFFEQTYQRIW</sequence>